<protein>
    <recommendedName>
        <fullName evidence="3">NB-ARC domain-containing protein</fullName>
    </recommendedName>
</protein>
<dbReference type="PATRIC" id="fig|1449976.3.peg.1562"/>
<dbReference type="PANTHER" id="PTHR47691">
    <property type="entry name" value="REGULATOR-RELATED"/>
    <property type="match status" value="1"/>
</dbReference>
<dbReference type="Proteomes" id="UP000019225">
    <property type="component" value="Chromosome"/>
</dbReference>
<dbReference type="RefSeq" id="WP_025355142.1">
    <property type="nucleotide sequence ID" value="NZ_CP007155.1"/>
</dbReference>
<dbReference type="HOGENOM" id="CLU_004665_2_1_11"/>
<dbReference type="STRING" id="1449976.KALB_1560"/>
<dbReference type="eggNOG" id="COG3903">
    <property type="taxonomic scope" value="Bacteria"/>
</dbReference>
<dbReference type="AlphaFoldDB" id="W5W246"/>
<dbReference type="Gene3D" id="1.25.40.10">
    <property type="entry name" value="Tetratricopeptide repeat domain"/>
    <property type="match status" value="1"/>
</dbReference>
<dbReference type="OrthoDB" id="4529294at2"/>
<proteinExistence type="predicted"/>
<dbReference type="SUPFAM" id="SSF52540">
    <property type="entry name" value="P-loop containing nucleoside triphosphate hydrolases"/>
    <property type="match status" value="1"/>
</dbReference>
<sequence>MGNDLSGTVHGPVIQARDIHQLVANLGERPSRLPHEAPAPPYPFVNQYHVHEQLDAVFSRAREADRPLLVCLYGPGGVGTTGTACAWAKRNEHLFPDGIVYLRLSCGRDELVESGEALGSALVALGVPAGELRPTAEERAADLRSVCQGRKVLFVLDDVHSPGQVRPFVPSETGCAVVATSRWLAQGLHGMGFQLIRVAPLATGHAQELLTAVLSEQLIELDTESEQTLLRSCYGYPGAIRLMAASLVGKTARQRTRILGRVAEHGFRALDGEVQLQLVDHLDFAFQRLPEQAARAYRLLAWHPGPEFALAAAERVLALDAEDTGDVLDTLATAGLLTELPGDRFRFHDLAQDHARGVSGPPDPVVIGRLGNWYLQCTIAFDKVLSTRPRVNPLYQRVPVADHADREAALRWLETERVNLTSLVPVVMEARHFDLAWQLCEALWGLYHLHGHYDDWIGTHQVGLDAAQRCDDPMAAMRLSSQLGSAYLGVGELGEAGRHFQLSLETARSSGHSQGEQSALEWQGKVALRGGDPQTALDLFDQSEQVEVEAELRPRVAALLDLQRGRAWLAAHNPLNAKEVLERTREFFDGTTEGDNQAKTRLELARALLALGEQDRARSELTEAERLFAADGSLRKQAEVLQALGDPESLGKAEGIYRRLGSAKR</sequence>
<dbReference type="Gene3D" id="3.40.50.300">
    <property type="entry name" value="P-loop containing nucleotide triphosphate hydrolases"/>
    <property type="match status" value="1"/>
</dbReference>
<evidence type="ECO:0000313" key="1">
    <source>
        <dbReference type="EMBL" id="AHH94932.1"/>
    </source>
</evidence>
<dbReference type="GO" id="GO:0043531">
    <property type="term" value="F:ADP binding"/>
    <property type="evidence" value="ECO:0007669"/>
    <property type="project" value="InterPro"/>
</dbReference>
<gene>
    <name evidence="1" type="ORF">KALB_1560</name>
</gene>
<evidence type="ECO:0000313" key="2">
    <source>
        <dbReference type="Proteomes" id="UP000019225"/>
    </source>
</evidence>
<keyword evidence="2" id="KW-1185">Reference proteome</keyword>
<evidence type="ECO:0008006" key="3">
    <source>
        <dbReference type="Google" id="ProtNLM"/>
    </source>
</evidence>
<dbReference type="EMBL" id="CP007155">
    <property type="protein sequence ID" value="AHH94932.1"/>
    <property type="molecule type" value="Genomic_DNA"/>
</dbReference>
<dbReference type="InterPro" id="IPR027417">
    <property type="entry name" value="P-loop_NTPase"/>
</dbReference>
<name>W5W246_9PSEU</name>
<organism evidence="1 2">
    <name type="scientific">Kutzneria albida DSM 43870</name>
    <dbReference type="NCBI Taxonomy" id="1449976"/>
    <lineage>
        <taxon>Bacteria</taxon>
        <taxon>Bacillati</taxon>
        <taxon>Actinomycetota</taxon>
        <taxon>Actinomycetes</taxon>
        <taxon>Pseudonocardiales</taxon>
        <taxon>Pseudonocardiaceae</taxon>
        <taxon>Kutzneria</taxon>
    </lineage>
</organism>
<reference evidence="1 2" key="1">
    <citation type="journal article" date="2014" name="BMC Genomics">
        <title>Complete genome sequence of producer of the glycopeptide antibiotic Aculeximycin Kutzneria albida DSM 43870T, a representative of minor genus of Pseudonocardiaceae.</title>
        <authorList>
            <person name="Rebets Y."/>
            <person name="Tokovenko B."/>
            <person name="Lushchyk I."/>
            <person name="Ruckert C."/>
            <person name="Zaburannyi N."/>
            <person name="Bechthold A."/>
            <person name="Kalinowski J."/>
            <person name="Luzhetskyy A."/>
        </authorList>
    </citation>
    <scope>NUCLEOTIDE SEQUENCE [LARGE SCALE GENOMIC DNA]</scope>
    <source>
        <strain evidence="1">DSM 43870</strain>
    </source>
</reference>
<dbReference type="SUPFAM" id="SSF48452">
    <property type="entry name" value="TPR-like"/>
    <property type="match status" value="1"/>
</dbReference>
<dbReference type="PANTHER" id="PTHR47691:SF3">
    <property type="entry name" value="HTH-TYPE TRANSCRIPTIONAL REGULATOR RV0890C-RELATED"/>
    <property type="match status" value="1"/>
</dbReference>
<dbReference type="PRINTS" id="PR00364">
    <property type="entry name" value="DISEASERSIST"/>
</dbReference>
<dbReference type="KEGG" id="kal:KALB_1560"/>
<dbReference type="InterPro" id="IPR011990">
    <property type="entry name" value="TPR-like_helical_dom_sf"/>
</dbReference>
<accession>W5W246</accession>